<sequence length="221" mass="25065">MSCTYCSTILTIIDLNRQDQPLALAVHILRQLHVNVERCQRQDSALHSNTTIFSPSSCFPSFKLQASSFKLQVQGCTRVPPGSFTTSEKGLHEALGRTSRATATTRTHLHLCYVAIQATVESFKTIIAPVQPFKLLFWSRKQTLYTLWRRHSFTEPPSAAFKSQGRDAFFLKGYGWPGRFVVPPSLQSFNPHCQLDSDNSRTSTISFEYKQSCLKRLRSLM</sequence>
<dbReference type="EMBL" id="JARJCN010000033">
    <property type="protein sequence ID" value="KAJ7085718.1"/>
    <property type="molecule type" value="Genomic_DNA"/>
</dbReference>
<keyword evidence="2" id="KW-1185">Reference proteome</keyword>
<dbReference type="AlphaFoldDB" id="A0AAD6U5X8"/>
<evidence type="ECO:0000313" key="1">
    <source>
        <dbReference type="EMBL" id="KAJ7085718.1"/>
    </source>
</evidence>
<reference evidence="1" key="1">
    <citation type="submission" date="2023-03" db="EMBL/GenBank/DDBJ databases">
        <title>Massive genome expansion in bonnet fungi (Mycena s.s.) driven by repeated elements and novel gene families across ecological guilds.</title>
        <authorList>
            <consortium name="Lawrence Berkeley National Laboratory"/>
            <person name="Harder C.B."/>
            <person name="Miyauchi S."/>
            <person name="Viragh M."/>
            <person name="Kuo A."/>
            <person name="Thoen E."/>
            <person name="Andreopoulos B."/>
            <person name="Lu D."/>
            <person name="Skrede I."/>
            <person name="Drula E."/>
            <person name="Henrissat B."/>
            <person name="Morin E."/>
            <person name="Kohler A."/>
            <person name="Barry K."/>
            <person name="LaButti K."/>
            <person name="Morin E."/>
            <person name="Salamov A."/>
            <person name="Lipzen A."/>
            <person name="Mereny Z."/>
            <person name="Hegedus B."/>
            <person name="Baldrian P."/>
            <person name="Stursova M."/>
            <person name="Weitz H."/>
            <person name="Taylor A."/>
            <person name="Grigoriev I.V."/>
            <person name="Nagy L.G."/>
            <person name="Martin F."/>
            <person name="Kauserud H."/>
        </authorList>
    </citation>
    <scope>NUCLEOTIDE SEQUENCE</scope>
    <source>
        <strain evidence="1">CBHHK173m</strain>
    </source>
</reference>
<accession>A0AAD6U5X8</accession>
<dbReference type="Proteomes" id="UP001222325">
    <property type="component" value="Unassembled WGS sequence"/>
</dbReference>
<evidence type="ECO:0000313" key="2">
    <source>
        <dbReference type="Proteomes" id="UP001222325"/>
    </source>
</evidence>
<organism evidence="1 2">
    <name type="scientific">Mycena belliarum</name>
    <dbReference type="NCBI Taxonomy" id="1033014"/>
    <lineage>
        <taxon>Eukaryota</taxon>
        <taxon>Fungi</taxon>
        <taxon>Dikarya</taxon>
        <taxon>Basidiomycota</taxon>
        <taxon>Agaricomycotina</taxon>
        <taxon>Agaricomycetes</taxon>
        <taxon>Agaricomycetidae</taxon>
        <taxon>Agaricales</taxon>
        <taxon>Marasmiineae</taxon>
        <taxon>Mycenaceae</taxon>
        <taxon>Mycena</taxon>
    </lineage>
</organism>
<proteinExistence type="predicted"/>
<comment type="caution">
    <text evidence="1">The sequence shown here is derived from an EMBL/GenBank/DDBJ whole genome shotgun (WGS) entry which is preliminary data.</text>
</comment>
<name>A0AAD6U5X8_9AGAR</name>
<gene>
    <name evidence="1" type="ORF">B0H15DRAFT_365803</name>
</gene>
<protein>
    <submittedName>
        <fullName evidence="1">Uncharacterized protein</fullName>
    </submittedName>
</protein>